<dbReference type="SUPFAM" id="SSF117987">
    <property type="entry name" value="CRISPR-associated protein"/>
    <property type="match status" value="2"/>
</dbReference>
<organism evidence="1 2">
    <name type="scientific">Nocardiopsis alborubida</name>
    <dbReference type="NCBI Taxonomy" id="146802"/>
    <lineage>
        <taxon>Bacteria</taxon>
        <taxon>Bacillati</taxon>
        <taxon>Actinomycetota</taxon>
        <taxon>Actinomycetes</taxon>
        <taxon>Streptosporangiales</taxon>
        <taxon>Nocardiopsidaceae</taxon>
        <taxon>Nocardiopsis</taxon>
    </lineage>
</organism>
<dbReference type="RefSeq" id="WP_061081846.1">
    <property type="nucleotide sequence ID" value="NZ_JAAXPG010000028.1"/>
</dbReference>
<gene>
    <name evidence="1" type="ORF">HGB44_24875</name>
</gene>
<reference evidence="1 2" key="1">
    <citation type="submission" date="2020-04" db="EMBL/GenBank/DDBJ databases">
        <title>MicrobeNet Type strains.</title>
        <authorList>
            <person name="Nicholson A.C."/>
        </authorList>
    </citation>
    <scope>NUCLEOTIDE SEQUENCE [LARGE SCALE GENOMIC DNA]</scope>
    <source>
        <strain evidence="1 2">ATCC 23612</strain>
    </source>
</reference>
<dbReference type="Gene3D" id="3.30.70.1210">
    <property type="entry name" value="Crispr-associated protein, domain 2"/>
    <property type="match status" value="1"/>
</dbReference>
<dbReference type="EMBL" id="JAAXPG010000028">
    <property type="protein sequence ID" value="NKZ00879.1"/>
    <property type="molecule type" value="Genomic_DNA"/>
</dbReference>
<dbReference type="Pfam" id="PF08798">
    <property type="entry name" value="CRISPR_assoc"/>
    <property type="match status" value="1"/>
</dbReference>
<protein>
    <submittedName>
        <fullName evidence="1">Type I-E CRISPR-associated protein Cas6/Cse3/CasE</fullName>
    </submittedName>
</protein>
<name>A0A7X6MFZ2_9ACTN</name>
<proteinExistence type="predicted"/>
<dbReference type="AlphaFoldDB" id="A0A7X6MFZ2"/>
<dbReference type="CDD" id="cd09727">
    <property type="entry name" value="Cas6_I-E"/>
    <property type="match status" value="1"/>
</dbReference>
<comment type="caution">
    <text evidence="1">The sequence shown here is derived from an EMBL/GenBank/DDBJ whole genome shotgun (WGS) entry which is preliminary data.</text>
</comment>
<dbReference type="InterPro" id="IPR010179">
    <property type="entry name" value="CRISPR-assoc_prot_Cse3"/>
</dbReference>
<accession>A0A7X6MFZ2</accession>
<dbReference type="Proteomes" id="UP000553209">
    <property type="component" value="Unassembled WGS sequence"/>
</dbReference>
<dbReference type="SMART" id="SM01101">
    <property type="entry name" value="CRISPR_assoc"/>
    <property type="match status" value="1"/>
</dbReference>
<dbReference type="Gene3D" id="3.30.70.1200">
    <property type="entry name" value="Crispr-associated protein, domain 1"/>
    <property type="match status" value="1"/>
</dbReference>
<keyword evidence="2" id="KW-1185">Reference proteome</keyword>
<sequence length="227" mass="24915">MTWLTKITPDLSSRRARAAFANAGEVHRLLISLVSPHLGEGHMPSPRQHTGLLFRVDEGRTGPVLLVQSHDRLDLAQLAGGIGEAAERDLTPFLDGLEKGKEVRYRLAATPSKRLGKSEKNAERLGDRARPGVNAYTRPLYGADADQWWRDRAERHGLELHEVLSTGLGPALDPGRNGKRRVRLHMTRFDGHAVVNDPEAVRKAVVEGVGRGKSFGCGMLSLASAEW</sequence>
<evidence type="ECO:0000313" key="2">
    <source>
        <dbReference type="Proteomes" id="UP000553209"/>
    </source>
</evidence>
<evidence type="ECO:0000313" key="1">
    <source>
        <dbReference type="EMBL" id="NKZ00879.1"/>
    </source>
</evidence>